<evidence type="ECO:0000313" key="5">
    <source>
        <dbReference type="Proteomes" id="UP001597046"/>
    </source>
</evidence>
<evidence type="ECO:0000259" key="2">
    <source>
        <dbReference type="Pfam" id="PF01471"/>
    </source>
</evidence>
<comment type="caution">
    <text evidence="4">The sequence shown here is derived from an EMBL/GenBank/DDBJ whole genome shotgun (WGS) entry which is preliminary data.</text>
</comment>
<dbReference type="InterPro" id="IPR058593">
    <property type="entry name" value="ARB_07466-like_C"/>
</dbReference>
<feature type="domain" description="Peptidoglycan binding-like" evidence="2">
    <location>
        <begin position="287"/>
        <end position="324"/>
    </location>
</feature>
<dbReference type="InterPro" id="IPR002477">
    <property type="entry name" value="Peptidoglycan-bd-like"/>
</dbReference>
<evidence type="ECO:0000313" key="4">
    <source>
        <dbReference type="EMBL" id="MFD1054089.1"/>
    </source>
</evidence>
<name>A0ABW3MWY1_9MICO</name>
<dbReference type="EMBL" id="JBHTKH010000003">
    <property type="protein sequence ID" value="MFD1054089.1"/>
    <property type="molecule type" value="Genomic_DNA"/>
</dbReference>
<feature type="signal peptide" evidence="1">
    <location>
        <begin position="1"/>
        <end position="35"/>
    </location>
</feature>
<proteinExistence type="predicted"/>
<protein>
    <submittedName>
        <fullName evidence="4">Peptidoglycan-binding protein</fullName>
    </submittedName>
</protein>
<dbReference type="InterPro" id="IPR036366">
    <property type="entry name" value="PGBDSf"/>
</dbReference>
<dbReference type="PROSITE" id="PS51318">
    <property type="entry name" value="TAT"/>
    <property type="match status" value="1"/>
</dbReference>
<dbReference type="InterPro" id="IPR036365">
    <property type="entry name" value="PGBD-like_sf"/>
</dbReference>
<organism evidence="4 5">
    <name type="scientific">Terrabacter terrigena</name>
    <dbReference type="NCBI Taxonomy" id="574718"/>
    <lineage>
        <taxon>Bacteria</taxon>
        <taxon>Bacillati</taxon>
        <taxon>Actinomycetota</taxon>
        <taxon>Actinomycetes</taxon>
        <taxon>Micrococcales</taxon>
        <taxon>Intrasporangiaceae</taxon>
        <taxon>Terrabacter</taxon>
    </lineage>
</organism>
<dbReference type="Gene3D" id="1.10.101.10">
    <property type="entry name" value="PGBD-like superfamily/PGBD"/>
    <property type="match status" value="1"/>
</dbReference>
<dbReference type="Proteomes" id="UP001597046">
    <property type="component" value="Unassembled WGS sequence"/>
</dbReference>
<feature type="domain" description="ARB-07466-like C-terminal" evidence="3">
    <location>
        <begin position="72"/>
        <end position="179"/>
    </location>
</feature>
<dbReference type="Pfam" id="PF26571">
    <property type="entry name" value="VldE"/>
    <property type="match status" value="1"/>
</dbReference>
<gene>
    <name evidence="4" type="ORF">ACFQ2V_07215</name>
</gene>
<feature type="chain" id="PRO_5047030073" evidence="1">
    <location>
        <begin position="36"/>
        <end position="332"/>
    </location>
</feature>
<keyword evidence="1" id="KW-0732">Signal</keyword>
<evidence type="ECO:0000259" key="3">
    <source>
        <dbReference type="Pfam" id="PF26571"/>
    </source>
</evidence>
<accession>A0ABW3MWY1</accession>
<evidence type="ECO:0000256" key="1">
    <source>
        <dbReference type="SAM" id="SignalP"/>
    </source>
</evidence>
<dbReference type="InterPro" id="IPR006311">
    <property type="entry name" value="TAT_signal"/>
</dbReference>
<sequence>MNHTAMSRHRSRRGVVGLLLPAVAALVLGWTTAPAATAGGTPPPPVPATPTGLPTALEDLSAYVPPTSCDARSRPGTLKLAQLLQATYGATYGLSRSCTSATSPSEHSDGRAVDSFFNMRNTAERAEANALITWLLAKDKAGNPYANARRLGIMYIIWNDKMWSSYRTFEGWRPYSTCATTPASSYDTACHRNHIHVSLSWEGATGRTSFWTKQVAPVDWGPCRLPDLNWAVGWSAPNPDRCPSYPVVKAPAGAGALLKELVPRSGMVLRPGMSGTAVTTLQKALGVSPTGNFGSTTTARLKSWQSAHRLPVTGITWPATWRALLSANGMPR</sequence>
<dbReference type="RefSeq" id="WP_386051981.1">
    <property type="nucleotide sequence ID" value="NZ_JBHTKH010000003.1"/>
</dbReference>
<dbReference type="SUPFAM" id="SSF47090">
    <property type="entry name" value="PGBD-like"/>
    <property type="match status" value="1"/>
</dbReference>
<dbReference type="Pfam" id="PF01471">
    <property type="entry name" value="PG_binding_1"/>
    <property type="match status" value="1"/>
</dbReference>
<keyword evidence="5" id="KW-1185">Reference proteome</keyword>
<reference evidence="5" key="1">
    <citation type="journal article" date="2019" name="Int. J. Syst. Evol. Microbiol.">
        <title>The Global Catalogue of Microorganisms (GCM) 10K type strain sequencing project: providing services to taxonomists for standard genome sequencing and annotation.</title>
        <authorList>
            <consortium name="The Broad Institute Genomics Platform"/>
            <consortium name="The Broad Institute Genome Sequencing Center for Infectious Disease"/>
            <person name="Wu L."/>
            <person name="Ma J."/>
        </authorList>
    </citation>
    <scope>NUCLEOTIDE SEQUENCE [LARGE SCALE GENOMIC DNA]</scope>
    <source>
        <strain evidence="5">CCUG 57508</strain>
    </source>
</reference>